<gene>
    <name evidence="9" type="ORF">MNBD_ALPHA06-840</name>
</gene>
<feature type="transmembrane region" description="Helical" evidence="6">
    <location>
        <begin position="341"/>
        <end position="358"/>
    </location>
</feature>
<proteinExistence type="predicted"/>
<feature type="transmembrane region" description="Helical" evidence="6">
    <location>
        <begin position="494"/>
        <end position="518"/>
    </location>
</feature>
<evidence type="ECO:0000256" key="4">
    <source>
        <dbReference type="ARBA" id="ARBA00022989"/>
    </source>
</evidence>
<dbReference type="InterPro" id="IPR052159">
    <property type="entry name" value="Competence_DNA_uptake"/>
</dbReference>
<reference evidence="9" key="1">
    <citation type="submission" date="2018-06" db="EMBL/GenBank/DDBJ databases">
        <authorList>
            <person name="Zhirakovskaya E."/>
        </authorList>
    </citation>
    <scope>NUCLEOTIDE SEQUENCE</scope>
</reference>
<feature type="transmembrane region" description="Helical" evidence="6">
    <location>
        <begin position="405"/>
        <end position="426"/>
    </location>
</feature>
<evidence type="ECO:0000259" key="8">
    <source>
        <dbReference type="Pfam" id="PF13567"/>
    </source>
</evidence>
<feature type="transmembrane region" description="Helical" evidence="6">
    <location>
        <begin position="294"/>
        <end position="312"/>
    </location>
</feature>
<dbReference type="NCBIfam" id="TIGR00360">
    <property type="entry name" value="ComEC_N-term"/>
    <property type="match status" value="1"/>
</dbReference>
<evidence type="ECO:0000256" key="3">
    <source>
        <dbReference type="ARBA" id="ARBA00022692"/>
    </source>
</evidence>
<evidence type="ECO:0000313" key="9">
    <source>
        <dbReference type="EMBL" id="VAV96209.1"/>
    </source>
</evidence>
<dbReference type="PANTHER" id="PTHR30619">
    <property type="entry name" value="DNA INTERNALIZATION/COMPETENCE PROTEIN COMEC/REC2"/>
    <property type="match status" value="1"/>
</dbReference>
<dbReference type="PANTHER" id="PTHR30619:SF1">
    <property type="entry name" value="RECOMBINATION PROTEIN 2"/>
    <property type="match status" value="1"/>
</dbReference>
<dbReference type="AlphaFoldDB" id="A0A3B0RW42"/>
<evidence type="ECO:0000256" key="5">
    <source>
        <dbReference type="ARBA" id="ARBA00023136"/>
    </source>
</evidence>
<feature type="transmembrane region" description="Helical" evidence="6">
    <location>
        <begin position="12"/>
        <end position="29"/>
    </location>
</feature>
<accession>A0A3B0RW42</accession>
<evidence type="ECO:0000256" key="2">
    <source>
        <dbReference type="ARBA" id="ARBA00022475"/>
    </source>
</evidence>
<organism evidence="9">
    <name type="scientific">hydrothermal vent metagenome</name>
    <dbReference type="NCBI Taxonomy" id="652676"/>
    <lineage>
        <taxon>unclassified sequences</taxon>
        <taxon>metagenomes</taxon>
        <taxon>ecological metagenomes</taxon>
    </lineage>
</organism>
<feature type="transmembrane region" description="Helical" evidence="6">
    <location>
        <begin position="318"/>
        <end position="334"/>
    </location>
</feature>
<comment type="subcellular location">
    <subcellularLocation>
        <location evidence="1">Cell membrane</location>
        <topology evidence="1">Multi-pass membrane protein</topology>
    </subcellularLocation>
</comment>
<keyword evidence="2" id="KW-1003">Cell membrane</keyword>
<dbReference type="InterPro" id="IPR025405">
    <property type="entry name" value="DUF4131"/>
</dbReference>
<feature type="transmembrane region" description="Helical" evidence="6">
    <location>
        <begin position="432"/>
        <end position="457"/>
    </location>
</feature>
<keyword evidence="3 6" id="KW-0812">Transmembrane</keyword>
<keyword evidence="4 6" id="KW-1133">Transmembrane helix</keyword>
<keyword evidence="5 6" id="KW-0472">Membrane</keyword>
<feature type="transmembrane region" description="Helical" evidence="6">
    <location>
        <begin position="256"/>
        <end position="282"/>
    </location>
</feature>
<dbReference type="Pfam" id="PF13567">
    <property type="entry name" value="DUF4131"/>
    <property type="match status" value="1"/>
</dbReference>
<dbReference type="InterPro" id="IPR004477">
    <property type="entry name" value="ComEC_N"/>
</dbReference>
<name>A0A3B0RW42_9ZZZZ</name>
<feature type="transmembrane region" description="Helical" evidence="6">
    <location>
        <begin position="525"/>
        <end position="548"/>
    </location>
</feature>
<feature type="transmembrane region" description="Helical" evidence="6">
    <location>
        <begin position="64"/>
        <end position="85"/>
    </location>
</feature>
<feature type="domain" description="DUF4131" evidence="8">
    <location>
        <begin position="35"/>
        <end position="188"/>
    </location>
</feature>
<evidence type="ECO:0000256" key="1">
    <source>
        <dbReference type="ARBA" id="ARBA00004651"/>
    </source>
</evidence>
<dbReference type="GO" id="GO:0005886">
    <property type="term" value="C:plasma membrane"/>
    <property type="evidence" value="ECO:0007669"/>
    <property type="project" value="UniProtKB-SubCell"/>
</dbReference>
<protein>
    <submittedName>
        <fullName evidence="9">DNA internalization-related competence protein ComEC/Rec2</fullName>
    </submittedName>
</protein>
<dbReference type="Pfam" id="PF03772">
    <property type="entry name" value="Competence"/>
    <property type="match status" value="1"/>
</dbReference>
<evidence type="ECO:0000259" key="7">
    <source>
        <dbReference type="Pfam" id="PF03772"/>
    </source>
</evidence>
<feature type="domain" description="ComEC/Rec2-related protein" evidence="7">
    <location>
        <begin position="232"/>
        <end position="520"/>
    </location>
</feature>
<dbReference type="EMBL" id="UOEE01000218">
    <property type="protein sequence ID" value="VAV96209.1"/>
    <property type="molecule type" value="Genomic_DNA"/>
</dbReference>
<sequence length="693" mass="76059">MDALPVPKQGSITLWGPWVFCFGIAFWFAPLKEPVIWLPPVALVFALIAFIWTHKVHPSAIRALFLWAMVLAFLIGMCVAEIRSYRKAAPVMPMGSKSWVVTGKLHRVDRERGHRARYLVRVNKIEGLEETNLPKFVRVGGLRGDAEIGSLVKFRATLEPPKPAILPGGFSFSRNAWFKQIGGTGFTWGHLKVIEPPSGMPAQLQLTRFRYQLAKSIRDKMPGSSGSVAAALITGDRSGIPEQLAQAYRDTGLGHLLAISGLHMSLVGGLTFMFASIVFAAIPAIGARMDARKPAAIAGLLVSFSYLMISGATAPTQRAFIMLALIFIAVLLGRRALSIRTISVAAFLVALISPEYVASPGFQMSFSASLALIAVYQYAGKWFSNRRNTNNIDGPIIRTLQKMSLFFMGILLTSLIAGIATAPFASWHFHKIAVYSLLGNLLAMPVFSIVVMPFLFMGFCLMPFGFEGPFFQVSGFGLDLIAKISMYISDLPGAVWGVATAPPITLLFEALALIFLCLNFARLKYLAAILIVASLLFRLQVAQPVLWLGQSGGALLVQTAQSKQMYSFGKPNKFALRQFNEAIGKPSQILPPLEKASQANCDQNGCSIQIKNRLLAIRTNNDDVETDCQLVDLLIVTHPLHSRQQPACATTKVLVLSKDKGSLFYLKGNSWISKKSLNQRIWDQPNQSQKQNR</sequence>
<feature type="transmembrane region" description="Helical" evidence="6">
    <location>
        <begin position="35"/>
        <end position="52"/>
    </location>
</feature>
<evidence type="ECO:0000256" key="6">
    <source>
        <dbReference type="SAM" id="Phobius"/>
    </source>
</evidence>